<dbReference type="GO" id="GO:0000981">
    <property type="term" value="F:DNA-binding transcription factor activity, RNA polymerase II-specific"/>
    <property type="evidence" value="ECO:0007669"/>
    <property type="project" value="TreeGrafter"/>
</dbReference>
<protein>
    <recommendedName>
        <fullName evidence="8">C2H2-type domain-containing protein</fullName>
    </recommendedName>
</protein>
<comment type="subcellular location">
    <subcellularLocation>
        <location evidence="1">Nucleus</location>
    </subcellularLocation>
</comment>
<dbReference type="InterPro" id="IPR036236">
    <property type="entry name" value="Znf_C2H2_sf"/>
</dbReference>
<evidence type="ECO:0000313" key="9">
    <source>
        <dbReference type="EMBL" id="CAD8817788.1"/>
    </source>
</evidence>
<dbReference type="InterPro" id="IPR050527">
    <property type="entry name" value="Snail/Krueppel_Znf"/>
</dbReference>
<dbReference type="GO" id="GO:0005634">
    <property type="term" value="C:nucleus"/>
    <property type="evidence" value="ECO:0007669"/>
    <property type="project" value="UniProtKB-SubCell"/>
</dbReference>
<evidence type="ECO:0000256" key="5">
    <source>
        <dbReference type="ARBA" id="ARBA00022833"/>
    </source>
</evidence>
<dbReference type="PANTHER" id="PTHR24388:SF54">
    <property type="entry name" value="PROTEIN ESCARGOT"/>
    <property type="match status" value="1"/>
</dbReference>
<dbReference type="SUPFAM" id="SSF57667">
    <property type="entry name" value="beta-beta-alpha zinc fingers"/>
    <property type="match status" value="1"/>
</dbReference>
<evidence type="ECO:0000256" key="7">
    <source>
        <dbReference type="PROSITE-ProRule" id="PRU00042"/>
    </source>
</evidence>
<evidence type="ECO:0000256" key="2">
    <source>
        <dbReference type="ARBA" id="ARBA00022723"/>
    </source>
</evidence>
<keyword evidence="4 7" id="KW-0863">Zinc-finger</keyword>
<dbReference type="GO" id="GO:0000978">
    <property type="term" value="F:RNA polymerase II cis-regulatory region sequence-specific DNA binding"/>
    <property type="evidence" value="ECO:0007669"/>
    <property type="project" value="TreeGrafter"/>
</dbReference>
<dbReference type="GO" id="GO:0008270">
    <property type="term" value="F:zinc ion binding"/>
    <property type="evidence" value="ECO:0007669"/>
    <property type="project" value="UniProtKB-KW"/>
</dbReference>
<evidence type="ECO:0000256" key="4">
    <source>
        <dbReference type="ARBA" id="ARBA00022771"/>
    </source>
</evidence>
<feature type="domain" description="C2H2-type" evidence="8">
    <location>
        <begin position="500"/>
        <end position="528"/>
    </location>
</feature>
<dbReference type="Gene3D" id="3.30.160.60">
    <property type="entry name" value="Classic Zinc Finger"/>
    <property type="match status" value="1"/>
</dbReference>
<dbReference type="PANTHER" id="PTHR24388">
    <property type="entry name" value="ZINC FINGER PROTEIN"/>
    <property type="match status" value="1"/>
</dbReference>
<sequence length="554" mass="62466">MDSFMLDSGGSFYEFLEDISDDVARGEIALSPTELQHHVQSSISVLLPGGFDDSFRLSSNSLSDFFIHDPLEHGVSKLENIENSKTPMSFDFPHNLSKTESHQLVHAVTHESNVNYLLPMLQHLLADSDLCGFLVDRESFLEISPEKILESTEYRISVQEYAPKLVGSTVSDTLIPDTNAGIAAKSNQEEPLMNNSAGCLLIPHGMRKHAMLLDLFSLQDTEFSAHILARYLFGREIIQQEFFRGICVPLKNGQISESDSLSADAVLLIAFQWTLQEKLMVTISELGFESQRTLSMLFEYLPEDGTLPSKLLRWGTLLCGNALDESFNTDQVHSLKCILGVPVLSNVQVQIRLVNPSRGLSGVQVVNHIRKASQLEQSDGITQLKLSALDKLAQMVHERSQTQEDLEYLNIGALDDETRMSFSEMDGALMRKTESNQLRIHAVESLAASVTTDVWKRAMSEFDSELAERAFGCELCSFRFKKKHDLKRHFELVHLQRKDLRCSLCSARFGRGSNPRRHMRNVHNETRAYVCKYCRTGFHSETLYNSHIITCTPK</sequence>
<dbReference type="InterPro" id="IPR013087">
    <property type="entry name" value="Znf_C2H2_type"/>
</dbReference>
<keyword evidence="3" id="KW-0677">Repeat</keyword>
<dbReference type="PROSITE" id="PS50157">
    <property type="entry name" value="ZINC_FINGER_C2H2_2"/>
    <property type="match status" value="2"/>
</dbReference>
<accession>A0A7S0ZCR3</accession>
<dbReference type="AlphaFoldDB" id="A0A7S0ZCR3"/>
<evidence type="ECO:0000256" key="1">
    <source>
        <dbReference type="ARBA" id="ARBA00004123"/>
    </source>
</evidence>
<feature type="domain" description="C2H2-type" evidence="8">
    <location>
        <begin position="471"/>
        <end position="499"/>
    </location>
</feature>
<reference evidence="9" key="1">
    <citation type="submission" date="2021-01" db="EMBL/GenBank/DDBJ databases">
        <authorList>
            <person name="Corre E."/>
            <person name="Pelletier E."/>
            <person name="Niang G."/>
            <person name="Scheremetjew M."/>
            <person name="Finn R."/>
            <person name="Kale V."/>
            <person name="Holt S."/>
            <person name="Cochrane G."/>
            <person name="Meng A."/>
            <person name="Brown T."/>
            <person name="Cohen L."/>
        </authorList>
    </citation>
    <scope>NUCLEOTIDE SEQUENCE</scope>
    <source>
        <strain evidence="9">CCMP3278</strain>
    </source>
</reference>
<evidence type="ECO:0000256" key="6">
    <source>
        <dbReference type="ARBA" id="ARBA00023242"/>
    </source>
</evidence>
<dbReference type="EMBL" id="HBFP01003063">
    <property type="protein sequence ID" value="CAD8817788.1"/>
    <property type="molecule type" value="Transcribed_RNA"/>
</dbReference>
<evidence type="ECO:0000259" key="8">
    <source>
        <dbReference type="PROSITE" id="PS50157"/>
    </source>
</evidence>
<dbReference type="PROSITE" id="PS00028">
    <property type="entry name" value="ZINC_FINGER_C2H2_1"/>
    <property type="match status" value="2"/>
</dbReference>
<organism evidence="9">
    <name type="scientific">Timspurckia oligopyrenoides</name>
    <dbReference type="NCBI Taxonomy" id="708627"/>
    <lineage>
        <taxon>Eukaryota</taxon>
        <taxon>Rhodophyta</taxon>
        <taxon>Bangiophyceae</taxon>
        <taxon>Porphyridiales</taxon>
        <taxon>Porphyridiaceae</taxon>
        <taxon>Timspurckia</taxon>
    </lineage>
</organism>
<gene>
    <name evidence="9" type="ORF">TOLI1172_LOCUS2177</name>
</gene>
<name>A0A7S0ZCR3_9RHOD</name>
<keyword evidence="2" id="KW-0479">Metal-binding</keyword>
<dbReference type="SMART" id="SM00355">
    <property type="entry name" value="ZnF_C2H2"/>
    <property type="match status" value="3"/>
</dbReference>
<keyword evidence="5" id="KW-0862">Zinc</keyword>
<keyword evidence="6" id="KW-0539">Nucleus</keyword>
<evidence type="ECO:0000256" key="3">
    <source>
        <dbReference type="ARBA" id="ARBA00022737"/>
    </source>
</evidence>
<proteinExistence type="predicted"/>